<keyword evidence="4" id="KW-1185">Reference proteome</keyword>
<keyword evidence="2" id="KW-0732">Signal</keyword>
<evidence type="ECO:0000256" key="2">
    <source>
        <dbReference type="SAM" id="SignalP"/>
    </source>
</evidence>
<keyword evidence="1" id="KW-0472">Membrane</keyword>
<protein>
    <submittedName>
        <fullName evidence="3">Uncharacterized protein</fullName>
    </submittedName>
</protein>
<feature type="signal peptide" evidence="2">
    <location>
        <begin position="1"/>
        <end position="34"/>
    </location>
</feature>
<dbReference type="EMBL" id="LNIX01000012">
    <property type="protein sequence ID" value="OXA48090.1"/>
    <property type="molecule type" value="Genomic_DNA"/>
</dbReference>
<dbReference type="InterPro" id="IPR011024">
    <property type="entry name" value="G_crystallin-like"/>
</dbReference>
<feature type="chain" id="PRO_5013030961" evidence="2">
    <location>
        <begin position="35"/>
        <end position="418"/>
    </location>
</feature>
<accession>A0A226DSN8</accession>
<dbReference type="Proteomes" id="UP000198287">
    <property type="component" value="Unassembled WGS sequence"/>
</dbReference>
<reference evidence="3 4" key="1">
    <citation type="submission" date="2015-12" db="EMBL/GenBank/DDBJ databases">
        <title>The genome of Folsomia candida.</title>
        <authorList>
            <person name="Faddeeva A."/>
            <person name="Derks M.F."/>
            <person name="Anvar Y."/>
            <person name="Smit S."/>
            <person name="Van Straalen N."/>
            <person name="Roelofs D."/>
        </authorList>
    </citation>
    <scope>NUCLEOTIDE SEQUENCE [LARGE SCALE GENOMIC DNA]</scope>
    <source>
        <strain evidence="3 4">VU population</strain>
        <tissue evidence="3">Whole body</tissue>
    </source>
</reference>
<sequence>MSSHPPKSSPFLTRSTMVTIFIILLVSVVQNSGAISSSTIRIQAKTEKGSEEKFVEYDPTKCNPSIPNAPDGRFRYIQTNGNCANVYEEKNCSGFFARLESAEVAFSVFSPDTSLWWGNNFVETTFKVKSVGPCWEKCDGRNWDNVDYANYNVTVGLGDKVTGNQTMLDVSSDACISIPVQRENLDWIKIYENQSSCIELHDEVNCSGKSVILRPGYPDLHHLAVWTRKAKSISRCGAFCNKLTPEVNPIPLGDELRDNMVTVFDHPGLYGTAINLNLTEGCTTLDQDIPHFSIQTYGQCVVLFDHPHCTDRPGYSYQTGRKEGEYYVQKQVMGIYPKVLRSIRLCGDDEEAEIYLVFGANVSQVFVWKMTSLALFVVLVVVLAGVVFVFLSCKRVTIRDDSRYEEQSSVTYATESQF</sequence>
<keyword evidence="1" id="KW-0812">Transmembrane</keyword>
<dbReference type="SUPFAM" id="SSF49695">
    <property type="entry name" value="gamma-Crystallin-like"/>
    <property type="match status" value="1"/>
</dbReference>
<proteinExistence type="predicted"/>
<keyword evidence="1" id="KW-1133">Transmembrane helix</keyword>
<name>A0A226DSN8_FOLCA</name>
<evidence type="ECO:0000313" key="3">
    <source>
        <dbReference type="EMBL" id="OXA48090.1"/>
    </source>
</evidence>
<organism evidence="3 4">
    <name type="scientific">Folsomia candida</name>
    <name type="common">Springtail</name>
    <dbReference type="NCBI Taxonomy" id="158441"/>
    <lineage>
        <taxon>Eukaryota</taxon>
        <taxon>Metazoa</taxon>
        <taxon>Ecdysozoa</taxon>
        <taxon>Arthropoda</taxon>
        <taxon>Hexapoda</taxon>
        <taxon>Collembola</taxon>
        <taxon>Entomobryomorpha</taxon>
        <taxon>Isotomoidea</taxon>
        <taxon>Isotomidae</taxon>
        <taxon>Proisotominae</taxon>
        <taxon>Folsomia</taxon>
    </lineage>
</organism>
<comment type="caution">
    <text evidence="3">The sequence shown here is derived from an EMBL/GenBank/DDBJ whole genome shotgun (WGS) entry which is preliminary data.</text>
</comment>
<feature type="transmembrane region" description="Helical" evidence="1">
    <location>
        <begin position="373"/>
        <end position="393"/>
    </location>
</feature>
<evidence type="ECO:0000256" key="1">
    <source>
        <dbReference type="SAM" id="Phobius"/>
    </source>
</evidence>
<dbReference type="AlphaFoldDB" id="A0A226DSN8"/>
<evidence type="ECO:0000313" key="4">
    <source>
        <dbReference type="Proteomes" id="UP000198287"/>
    </source>
</evidence>
<gene>
    <name evidence="3" type="ORF">Fcan01_17341</name>
</gene>